<keyword evidence="1" id="KW-0812">Transmembrane</keyword>
<dbReference type="Gene3D" id="2.30.30.40">
    <property type="entry name" value="SH3 Domains"/>
    <property type="match status" value="1"/>
</dbReference>
<dbReference type="PANTHER" id="PTHR34408:SF1">
    <property type="entry name" value="GLYCOSYL HYDROLASE FAMILY 19 DOMAIN-CONTAINING PROTEIN HI_1415"/>
    <property type="match status" value="1"/>
</dbReference>
<dbReference type="InterPro" id="IPR052354">
    <property type="entry name" value="Cell_Wall_Dynamics_Protein"/>
</dbReference>
<protein>
    <recommendedName>
        <fullName evidence="2">SH3b domain-containing protein</fullName>
    </recommendedName>
</protein>
<gene>
    <name evidence="3" type="ORF">B1B05_04755</name>
</gene>
<feature type="domain" description="SH3b" evidence="2">
    <location>
        <begin position="35"/>
        <end position="100"/>
    </location>
</feature>
<evidence type="ECO:0000259" key="2">
    <source>
        <dbReference type="PROSITE" id="PS51781"/>
    </source>
</evidence>
<proteinExistence type="predicted"/>
<feature type="transmembrane region" description="Helical" evidence="1">
    <location>
        <begin position="12"/>
        <end position="29"/>
    </location>
</feature>
<accession>A0ABX4EBD4</accession>
<dbReference type="InterPro" id="IPR003646">
    <property type="entry name" value="SH3-like_bac-type"/>
</dbReference>
<sequence length="240" mass="26575">MEGGIFLKSSKVLYVLISFIVAFCFISPVQTEAAPSVGYVAIDSGSLNVRSAPSTKAKVIGSLKNNVSVSVYSQSKTGWSEIGYKGKRAYVASQYLRMYSFLPDKTKAYTYKADGELSTNVYVGKYNGWDEWMDVDSEESYLLYENQKGLYVGWPESEYYTDIAYPVKIGKKWTDAFDESLTYTITGSGNVLTTAAGRFSGVVTVKSSDGYISYYAKNHGFIKGTYKGKTTSELVKITKK</sequence>
<organism evidence="3 4">
    <name type="scientific">Domibacillus enclensis</name>
    <dbReference type="NCBI Taxonomy" id="1017273"/>
    <lineage>
        <taxon>Bacteria</taxon>
        <taxon>Bacillati</taxon>
        <taxon>Bacillota</taxon>
        <taxon>Bacilli</taxon>
        <taxon>Bacillales</taxon>
        <taxon>Bacillaceae</taxon>
        <taxon>Domibacillus</taxon>
    </lineage>
</organism>
<evidence type="ECO:0000313" key="4">
    <source>
        <dbReference type="Proteomes" id="UP000215545"/>
    </source>
</evidence>
<evidence type="ECO:0000313" key="3">
    <source>
        <dbReference type="EMBL" id="OXS79092.1"/>
    </source>
</evidence>
<dbReference type="PANTHER" id="PTHR34408">
    <property type="entry name" value="FAMILY PROTEIN, PUTATIVE-RELATED"/>
    <property type="match status" value="1"/>
</dbReference>
<evidence type="ECO:0000256" key="1">
    <source>
        <dbReference type="SAM" id="Phobius"/>
    </source>
</evidence>
<dbReference type="Pfam" id="PF08239">
    <property type="entry name" value="SH3_3"/>
    <property type="match status" value="1"/>
</dbReference>
<name>A0ABX4EBD4_9BACI</name>
<dbReference type="PROSITE" id="PS51781">
    <property type="entry name" value="SH3B"/>
    <property type="match status" value="1"/>
</dbReference>
<dbReference type="Proteomes" id="UP000215545">
    <property type="component" value="Unassembled WGS sequence"/>
</dbReference>
<keyword evidence="4" id="KW-1185">Reference proteome</keyword>
<dbReference type="EMBL" id="MWSK01000002">
    <property type="protein sequence ID" value="OXS79092.1"/>
    <property type="molecule type" value="Genomic_DNA"/>
</dbReference>
<dbReference type="SMART" id="SM00287">
    <property type="entry name" value="SH3b"/>
    <property type="match status" value="1"/>
</dbReference>
<reference evidence="4" key="1">
    <citation type="submission" date="2017-03" db="EMBL/GenBank/DDBJ databases">
        <title>Bacillus sp. V-88(T) DSM27956, whole genome shotgun sequencing project.</title>
        <authorList>
            <person name="Dastager S.G."/>
            <person name="Neurgaonkar P.S."/>
            <person name="Dharne M.S."/>
        </authorList>
    </citation>
    <scope>NUCLEOTIDE SEQUENCE [LARGE SCALE GENOMIC DNA]</scope>
    <source>
        <strain evidence="4">DSM 25145</strain>
    </source>
</reference>
<keyword evidence="1" id="KW-0472">Membrane</keyword>
<comment type="caution">
    <text evidence="3">The sequence shown here is derived from an EMBL/GenBank/DDBJ whole genome shotgun (WGS) entry which is preliminary data.</text>
</comment>
<keyword evidence="1" id="KW-1133">Transmembrane helix</keyword>